<dbReference type="Proteomes" id="UP001153069">
    <property type="component" value="Unassembled WGS sequence"/>
</dbReference>
<feature type="chain" id="PRO_5040390897" evidence="2">
    <location>
        <begin position="36"/>
        <end position="341"/>
    </location>
</feature>
<sequence length="341" mass="37084">MVGSDKMEVRKAMTVSNLWMTILLIAATLLPSTTGFQLPPKHALRTSSTTCRLPAPITILQKPHTSTVALFSQNDDYSRDVRLREEAESPFRRVRFFLYAVLGGGAVTSLFLSLARIAAASSGVNTDLMQESVVNAGVDLAGIVVLTFLFQRDVQAQDSRLKRATKGASLAKLAIRVHKGLSDPLLWEDNDNNNDNPKASYTSLTLADLRRNRGIEKRVVIAAAGPDKMDQVLAEARSVGDALEENDLVIVPVVLPLATAPAADNLPHCVALPVGTSAWKAVLDDETQEARSQGVDIEAEGICVILKKNGRVGQRTRGIFLERMVGEVEERREMGMDVTNI</sequence>
<dbReference type="AlphaFoldDB" id="A0A9N8E4C8"/>
<dbReference type="PANTHER" id="PTHR35498">
    <property type="entry name" value="PROTEIN LOW PSII ACCUMULATION 1, CHLOROPLASTIC"/>
    <property type="match status" value="1"/>
</dbReference>
<gene>
    <name evidence="3" type="ORF">SEMRO_652_G181730.1</name>
</gene>
<feature type="transmembrane region" description="Helical" evidence="1">
    <location>
        <begin position="132"/>
        <end position="150"/>
    </location>
</feature>
<keyword evidence="2" id="KW-0732">Signal</keyword>
<dbReference type="PANTHER" id="PTHR35498:SF1">
    <property type="entry name" value="LOW PSII ACCUMULATION-LIKE PROTEIN"/>
    <property type="match status" value="1"/>
</dbReference>
<organism evidence="3 4">
    <name type="scientific">Seminavis robusta</name>
    <dbReference type="NCBI Taxonomy" id="568900"/>
    <lineage>
        <taxon>Eukaryota</taxon>
        <taxon>Sar</taxon>
        <taxon>Stramenopiles</taxon>
        <taxon>Ochrophyta</taxon>
        <taxon>Bacillariophyta</taxon>
        <taxon>Bacillariophyceae</taxon>
        <taxon>Bacillariophycidae</taxon>
        <taxon>Naviculales</taxon>
        <taxon>Naviculaceae</taxon>
        <taxon>Seminavis</taxon>
    </lineage>
</organism>
<feature type="transmembrane region" description="Helical" evidence="1">
    <location>
        <begin position="96"/>
        <end position="120"/>
    </location>
</feature>
<name>A0A9N8E4C8_9STRA</name>
<keyword evidence="1" id="KW-0472">Membrane</keyword>
<evidence type="ECO:0000313" key="3">
    <source>
        <dbReference type="EMBL" id="CAB9514417.1"/>
    </source>
</evidence>
<comment type="caution">
    <text evidence="3">The sequence shown here is derived from an EMBL/GenBank/DDBJ whole genome shotgun (WGS) entry which is preliminary data.</text>
</comment>
<evidence type="ECO:0000256" key="2">
    <source>
        <dbReference type="SAM" id="SignalP"/>
    </source>
</evidence>
<dbReference type="InterPro" id="IPR021883">
    <property type="entry name" value="LPA1-like"/>
</dbReference>
<proteinExistence type="predicted"/>
<keyword evidence="4" id="KW-1185">Reference proteome</keyword>
<dbReference type="EMBL" id="CAICTM010000651">
    <property type="protein sequence ID" value="CAB9514417.1"/>
    <property type="molecule type" value="Genomic_DNA"/>
</dbReference>
<accession>A0A9N8E4C8</accession>
<keyword evidence="1" id="KW-0812">Transmembrane</keyword>
<dbReference type="Pfam" id="PF11998">
    <property type="entry name" value="DUF3493"/>
    <property type="match status" value="1"/>
</dbReference>
<reference evidence="3" key="1">
    <citation type="submission" date="2020-06" db="EMBL/GenBank/DDBJ databases">
        <authorList>
            <consortium name="Plant Systems Biology data submission"/>
        </authorList>
    </citation>
    <scope>NUCLEOTIDE SEQUENCE</scope>
    <source>
        <strain evidence="3">D6</strain>
    </source>
</reference>
<protein>
    <submittedName>
        <fullName evidence="3">Uncharacterized protein</fullName>
    </submittedName>
</protein>
<evidence type="ECO:0000256" key="1">
    <source>
        <dbReference type="SAM" id="Phobius"/>
    </source>
</evidence>
<feature type="signal peptide" evidence="2">
    <location>
        <begin position="1"/>
        <end position="35"/>
    </location>
</feature>
<dbReference type="OrthoDB" id="5130at2759"/>
<keyword evidence="1" id="KW-1133">Transmembrane helix</keyword>
<evidence type="ECO:0000313" key="4">
    <source>
        <dbReference type="Proteomes" id="UP001153069"/>
    </source>
</evidence>